<dbReference type="KEGG" id="seri:SERIO_v1c09480"/>
<sequence length="699" mass="78041">MKNADVNFLCRSCAQELKDKLKIVKETRPDFLKNLIFLEIKDKSLVELKEEYDIKIVLYLRCANRHFGLFVKSTLFDKRGIYKDIVLENVINNSQSSISNQDSFTLVHDNNNFDDPGIIIPPTNDLTTPNLNEANMNFMKNMNHKINQLGVMHLHNMKHMTKMRRNFLIVLLVLIVLAAAGLAGGLGFYFTISKEVASAISQQNFKRIDLSTDVKNLELGELSDNKSTTILQAVKEKNPDVVINDVLLKNISQTQAVIFTKAGSTHYKNDSKLTVEFLADKITLKTHLQKQIISSAINTTSSAIDILNAVKIDNPQLVISELNVTKSGTSLHQAIISVNPKRSMVYITADQATVYLNVQNKKLLTDDLTDSNLGDILDNTQDTIRHALQAKNPYLKMSDVIVSEIISTEANVSAIDKSNFYISDTTIRIYYRVYNPHVGTIKKLVETNFKSYVAAIRELKNGQILAIGSYSLYQLNSDGTIHQKLATYKEPLTDIFQLSPDTLLIPNNYGTIYVTDLKGTIKKTIVDEKAKGKNLRKISKLNDGRILLSGFDRNIFELNPDGSIKQQLWSFPTVKGENTTNDSDGFLIQLKNGNILGLISNSIFQVGLDGTFKLITQFPLPGVARFTAGIQLQDGTILVVDVKGDAIQLNEDGSVKMVISPPQSIDKIFFSEALCQLHDGTILVGTYGDNAKIYELNHK</sequence>
<accession>A0A0H3XKP7</accession>
<keyword evidence="1" id="KW-0812">Transmembrane</keyword>
<organism evidence="2 3">
    <name type="scientific">Spiroplasma eriocheiris</name>
    <dbReference type="NCBI Taxonomy" id="315358"/>
    <lineage>
        <taxon>Bacteria</taxon>
        <taxon>Bacillati</taxon>
        <taxon>Mycoplasmatota</taxon>
        <taxon>Mollicutes</taxon>
        <taxon>Entomoplasmatales</taxon>
        <taxon>Spiroplasmataceae</taxon>
        <taxon>Spiroplasma</taxon>
    </lineage>
</organism>
<evidence type="ECO:0000256" key="1">
    <source>
        <dbReference type="SAM" id="Phobius"/>
    </source>
</evidence>
<proteinExistence type="predicted"/>
<dbReference type="Proteomes" id="UP000035661">
    <property type="component" value="Chromosome"/>
</dbReference>
<dbReference type="PATRIC" id="fig|743698.3.peg.957"/>
<dbReference type="SUPFAM" id="SSF101898">
    <property type="entry name" value="NHL repeat"/>
    <property type="match status" value="1"/>
</dbReference>
<protein>
    <submittedName>
        <fullName evidence="2">Uncharacterized protein</fullName>
    </submittedName>
</protein>
<dbReference type="EMBL" id="CP011856">
    <property type="protein sequence ID" value="AKM54506.1"/>
    <property type="molecule type" value="Genomic_DNA"/>
</dbReference>
<reference evidence="3" key="2">
    <citation type="submission" date="2015-06" db="EMBL/GenBank/DDBJ databases">
        <title>Complete genome sequence of Spiroplasma eriocheiris TDA-040725-5 (DSM 21848).</title>
        <authorList>
            <person name="Lo W.-S."/>
            <person name="Kuo C.-H."/>
        </authorList>
    </citation>
    <scope>NUCLEOTIDE SEQUENCE [LARGE SCALE GENOMIC DNA]</scope>
    <source>
        <strain evidence="3">TDA-040725-5</strain>
    </source>
</reference>
<keyword evidence="3" id="KW-1185">Reference proteome</keyword>
<evidence type="ECO:0000313" key="3">
    <source>
        <dbReference type="Proteomes" id="UP000035661"/>
    </source>
</evidence>
<keyword evidence="1" id="KW-1133">Transmembrane helix</keyword>
<keyword evidence="1" id="KW-0472">Membrane</keyword>
<reference evidence="2 3" key="1">
    <citation type="journal article" date="2015" name="Genome Biol. Evol.">
        <title>Found and Lost: The Fates of Horizontally Acquired Genes in Arthropod-Symbiotic Spiroplasma.</title>
        <authorList>
            <person name="Lo W.S."/>
            <person name="Gasparich G.E."/>
            <person name="Kuo C.H."/>
        </authorList>
    </citation>
    <scope>NUCLEOTIDE SEQUENCE [LARGE SCALE GENOMIC DNA]</scope>
    <source>
        <strain evidence="3">TDA-040725-5</strain>
    </source>
</reference>
<dbReference type="AlphaFoldDB" id="A0A0H3XKP7"/>
<evidence type="ECO:0000313" key="2">
    <source>
        <dbReference type="EMBL" id="AKM54506.1"/>
    </source>
</evidence>
<gene>
    <name evidence="2" type="ORF">SERIO_v1c09480</name>
</gene>
<feature type="transmembrane region" description="Helical" evidence="1">
    <location>
        <begin position="167"/>
        <end position="192"/>
    </location>
</feature>
<dbReference type="RefSeq" id="WP_047791705.1">
    <property type="nucleotide sequence ID" value="NZ_CP011856.1"/>
</dbReference>
<name>A0A0H3XKP7_9MOLU</name>